<dbReference type="GO" id="GO:0006189">
    <property type="term" value="P:'de novo' IMP biosynthetic process"/>
    <property type="evidence" value="ECO:0007669"/>
    <property type="project" value="TreeGrafter"/>
</dbReference>
<dbReference type="PROSITE" id="PS00373">
    <property type="entry name" value="GART"/>
    <property type="match status" value="1"/>
</dbReference>
<dbReference type="OrthoDB" id="9802815at2"/>
<reference evidence="11" key="2">
    <citation type="submission" date="2019-06" db="EMBL/GenBank/DDBJ databases">
        <title>Co-occurence of chitin degradation, pigmentation and bioactivity in marine Pseudoalteromonas.</title>
        <authorList>
            <person name="Sonnenschein E.C."/>
            <person name="Bech P.K."/>
        </authorList>
    </citation>
    <scope>NUCLEOTIDE SEQUENCE [LARGE SCALE GENOMIC DNA]</scope>
    <source>
        <strain evidence="11">S2676</strain>
    </source>
</reference>
<keyword evidence="3" id="KW-0808">Transferase</keyword>
<dbReference type="Gene3D" id="3.40.50.170">
    <property type="entry name" value="Formyl transferase, N-terminal domain"/>
    <property type="match status" value="1"/>
</dbReference>
<evidence type="ECO:0000259" key="9">
    <source>
        <dbReference type="Pfam" id="PF00551"/>
    </source>
</evidence>
<comment type="similarity">
    <text evidence="5">Belongs to the GART family.</text>
</comment>
<dbReference type="PANTHER" id="PTHR43369:SF2">
    <property type="entry name" value="PHOSPHORIBOSYLGLYCINAMIDE FORMYLTRANSFERASE"/>
    <property type="match status" value="1"/>
</dbReference>
<comment type="catalytic activity">
    <reaction evidence="8">
        <text>N(1)-(5-phospho-beta-D-ribosyl)glycinamide + (6R)-10-formyltetrahydrofolate = N(2)-formyl-N(1)-(5-phospho-beta-D-ribosyl)glycinamide + (6S)-5,6,7,8-tetrahydrofolate + H(+)</text>
        <dbReference type="Rhea" id="RHEA:15053"/>
        <dbReference type="ChEBI" id="CHEBI:15378"/>
        <dbReference type="ChEBI" id="CHEBI:57453"/>
        <dbReference type="ChEBI" id="CHEBI:143788"/>
        <dbReference type="ChEBI" id="CHEBI:147286"/>
        <dbReference type="ChEBI" id="CHEBI:195366"/>
        <dbReference type="EC" id="2.1.2.2"/>
    </reaction>
</comment>
<protein>
    <recommendedName>
        <fullName evidence="2">phosphoribosylglycinamide formyltransferase 1</fullName>
        <ecNumber evidence="2">2.1.2.2</ecNumber>
    </recommendedName>
    <alternativeName>
        <fullName evidence="7">5'-phosphoribosylglycinamide transformylase</fullName>
    </alternativeName>
    <alternativeName>
        <fullName evidence="6">GAR transformylase</fullName>
    </alternativeName>
</protein>
<feature type="domain" description="Formyl transferase N-terminal" evidence="9">
    <location>
        <begin position="77"/>
        <end position="167"/>
    </location>
</feature>
<proteinExistence type="inferred from homology"/>
<dbReference type="GO" id="GO:0004644">
    <property type="term" value="F:phosphoribosylglycinamide formyltransferase activity"/>
    <property type="evidence" value="ECO:0007669"/>
    <property type="project" value="UniProtKB-EC"/>
</dbReference>
<organism evidence="10 11">
    <name type="scientific">Pseudoalteromonas rubra</name>
    <dbReference type="NCBI Taxonomy" id="43658"/>
    <lineage>
        <taxon>Bacteria</taxon>
        <taxon>Pseudomonadati</taxon>
        <taxon>Pseudomonadota</taxon>
        <taxon>Gammaproteobacteria</taxon>
        <taxon>Alteromonadales</taxon>
        <taxon>Pseudoalteromonadaceae</taxon>
        <taxon>Pseudoalteromonas</taxon>
    </lineage>
</organism>
<comment type="pathway">
    <text evidence="1">Purine metabolism; IMP biosynthesis via de novo pathway; N(2)-formyl-N(1)-(5-phospho-D-ribosyl)glycinamide from N(1)-(5-phospho-D-ribosyl)glycinamide (10-formyl THF route): step 1/1.</text>
</comment>
<sequence length="223" mass="25533">MNKVIFVGEGNSLKAQYIMELAHQSLNSHYQLMFFSSCSEGCAVTAAKRLDIEHHVTGKAICSTQVKSFTADCDDYILVLLGWPYIIKAREINALDGKLINCHGSYLPDYKGSRAYMHYWANIEEYYGITIHYVSEQVDAGNILAQSKLKLFPEETPKILHYRMCELIAHELPKSLKMVFLGDKGKPQTGSGRYFLKQDREFFHSIREHNEKNPSDKVLTPYK</sequence>
<evidence type="ECO:0000256" key="5">
    <source>
        <dbReference type="ARBA" id="ARBA00038440"/>
    </source>
</evidence>
<name>A0A5S3WR78_9GAMM</name>
<evidence type="ECO:0000256" key="7">
    <source>
        <dbReference type="ARBA" id="ARBA00041682"/>
    </source>
</evidence>
<evidence type="ECO:0000256" key="1">
    <source>
        <dbReference type="ARBA" id="ARBA00005054"/>
    </source>
</evidence>
<dbReference type="AlphaFoldDB" id="A0A5S3WR78"/>
<gene>
    <name evidence="10" type="ORF">CWB99_04210</name>
</gene>
<evidence type="ECO:0000256" key="6">
    <source>
        <dbReference type="ARBA" id="ARBA00041324"/>
    </source>
</evidence>
<dbReference type="PANTHER" id="PTHR43369">
    <property type="entry name" value="PHOSPHORIBOSYLGLYCINAMIDE FORMYLTRANSFERASE"/>
    <property type="match status" value="1"/>
</dbReference>
<dbReference type="Pfam" id="PF00551">
    <property type="entry name" value="Formyl_trans_N"/>
    <property type="match status" value="1"/>
</dbReference>
<reference evidence="10 11" key="1">
    <citation type="submission" date="2018-01" db="EMBL/GenBank/DDBJ databases">
        <authorList>
            <person name="Paulsen S."/>
            <person name="Gram L.K."/>
        </authorList>
    </citation>
    <scope>NUCLEOTIDE SEQUENCE [LARGE SCALE GENOMIC DNA]</scope>
    <source>
        <strain evidence="10 11">S2676</strain>
    </source>
</reference>
<dbReference type="InterPro" id="IPR002376">
    <property type="entry name" value="Formyl_transf_N"/>
</dbReference>
<dbReference type="SUPFAM" id="SSF53328">
    <property type="entry name" value="Formyltransferase"/>
    <property type="match status" value="1"/>
</dbReference>
<evidence type="ECO:0000256" key="2">
    <source>
        <dbReference type="ARBA" id="ARBA00012254"/>
    </source>
</evidence>
<dbReference type="EMBL" id="PNCI01000008">
    <property type="protein sequence ID" value="TMP31465.1"/>
    <property type="molecule type" value="Genomic_DNA"/>
</dbReference>
<comment type="caution">
    <text evidence="10">The sequence shown here is derived from an EMBL/GenBank/DDBJ whole genome shotgun (WGS) entry which is preliminary data.</text>
</comment>
<dbReference type="GO" id="GO:0005829">
    <property type="term" value="C:cytosol"/>
    <property type="evidence" value="ECO:0007669"/>
    <property type="project" value="TreeGrafter"/>
</dbReference>
<dbReference type="InterPro" id="IPR001555">
    <property type="entry name" value="GART_AS"/>
</dbReference>
<evidence type="ECO:0000313" key="11">
    <source>
        <dbReference type="Proteomes" id="UP000310249"/>
    </source>
</evidence>
<keyword evidence="4" id="KW-0658">Purine biosynthesis</keyword>
<dbReference type="RefSeq" id="WP_138550731.1">
    <property type="nucleotide sequence ID" value="NZ_PNCH01000014.1"/>
</dbReference>
<dbReference type="InterPro" id="IPR036477">
    <property type="entry name" value="Formyl_transf_N_sf"/>
</dbReference>
<evidence type="ECO:0000256" key="8">
    <source>
        <dbReference type="ARBA" id="ARBA00047664"/>
    </source>
</evidence>
<dbReference type="EC" id="2.1.2.2" evidence="2"/>
<evidence type="ECO:0000256" key="4">
    <source>
        <dbReference type="ARBA" id="ARBA00022755"/>
    </source>
</evidence>
<dbReference type="Proteomes" id="UP000310249">
    <property type="component" value="Unassembled WGS sequence"/>
</dbReference>
<evidence type="ECO:0000313" key="10">
    <source>
        <dbReference type="EMBL" id="TMP31465.1"/>
    </source>
</evidence>
<accession>A0A5S3WR78</accession>
<evidence type="ECO:0000256" key="3">
    <source>
        <dbReference type="ARBA" id="ARBA00022679"/>
    </source>
</evidence>